<evidence type="ECO:0000256" key="10">
    <source>
        <dbReference type="ARBA" id="ARBA00023136"/>
    </source>
</evidence>
<dbReference type="InterPro" id="IPR001757">
    <property type="entry name" value="P_typ_ATPase"/>
</dbReference>
<evidence type="ECO:0000256" key="1">
    <source>
        <dbReference type="ARBA" id="ARBA00004651"/>
    </source>
</evidence>
<evidence type="ECO:0000259" key="12">
    <source>
        <dbReference type="SMART" id="SM00831"/>
    </source>
</evidence>
<evidence type="ECO:0000256" key="3">
    <source>
        <dbReference type="ARBA" id="ARBA00022475"/>
    </source>
</evidence>
<feature type="transmembrane region" description="Helical" evidence="11">
    <location>
        <begin position="681"/>
        <end position="706"/>
    </location>
</feature>
<dbReference type="SUPFAM" id="SSF81660">
    <property type="entry name" value="Metal cation-transporting ATPase, ATP-binding domain N"/>
    <property type="match status" value="1"/>
</dbReference>
<dbReference type="SUPFAM" id="SSF56784">
    <property type="entry name" value="HAD-like"/>
    <property type="match status" value="1"/>
</dbReference>
<dbReference type="PANTHER" id="PTHR43294:SF21">
    <property type="entry name" value="CATION TRANSPORTING ATPASE"/>
    <property type="match status" value="1"/>
</dbReference>
<dbReference type="SFLD" id="SFLDF00027">
    <property type="entry name" value="p-type_atpase"/>
    <property type="match status" value="1"/>
</dbReference>
<dbReference type="Gene3D" id="2.70.150.10">
    <property type="entry name" value="Calcium-transporting ATPase, cytoplasmic transduction domain A"/>
    <property type="match status" value="1"/>
</dbReference>
<evidence type="ECO:0000256" key="2">
    <source>
        <dbReference type="ARBA" id="ARBA00005675"/>
    </source>
</evidence>
<feature type="transmembrane region" description="Helical" evidence="11">
    <location>
        <begin position="246"/>
        <end position="264"/>
    </location>
</feature>
<feature type="transmembrane region" description="Helical" evidence="11">
    <location>
        <begin position="712"/>
        <end position="730"/>
    </location>
</feature>
<dbReference type="Pfam" id="PF13246">
    <property type="entry name" value="Cation_ATPase"/>
    <property type="match status" value="1"/>
</dbReference>
<evidence type="ECO:0000256" key="7">
    <source>
        <dbReference type="ARBA" id="ARBA00022840"/>
    </source>
</evidence>
<feature type="transmembrane region" description="Helical" evidence="11">
    <location>
        <begin position="755"/>
        <end position="779"/>
    </location>
</feature>
<dbReference type="GO" id="GO:0005524">
    <property type="term" value="F:ATP binding"/>
    <property type="evidence" value="ECO:0007669"/>
    <property type="project" value="UniProtKB-KW"/>
</dbReference>
<evidence type="ECO:0000256" key="5">
    <source>
        <dbReference type="ARBA" id="ARBA00022723"/>
    </source>
</evidence>
<dbReference type="Pfam" id="PF00689">
    <property type="entry name" value="Cation_ATPase_C"/>
    <property type="match status" value="1"/>
</dbReference>
<dbReference type="GO" id="GO:0030007">
    <property type="term" value="P:intracellular potassium ion homeostasis"/>
    <property type="evidence" value="ECO:0007669"/>
    <property type="project" value="TreeGrafter"/>
</dbReference>
<dbReference type="InterPro" id="IPR044492">
    <property type="entry name" value="P_typ_ATPase_HD_dom"/>
</dbReference>
<evidence type="ECO:0000256" key="11">
    <source>
        <dbReference type="SAM" id="Phobius"/>
    </source>
</evidence>
<feature type="transmembrane region" description="Helical" evidence="11">
    <location>
        <begin position="276"/>
        <end position="296"/>
    </location>
</feature>
<dbReference type="GO" id="GO:1902600">
    <property type="term" value="P:proton transmembrane transport"/>
    <property type="evidence" value="ECO:0007669"/>
    <property type="project" value="TreeGrafter"/>
</dbReference>
<dbReference type="PRINTS" id="PR00119">
    <property type="entry name" value="CATATPASE"/>
</dbReference>
<evidence type="ECO:0000313" key="13">
    <source>
        <dbReference type="EMBL" id="ALP53940.1"/>
    </source>
</evidence>
<keyword evidence="7" id="KW-0067">ATP-binding</keyword>
<comment type="subcellular location">
    <subcellularLocation>
        <location evidence="1">Cell membrane</location>
        <topology evidence="1">Multi-pass membrane protein</topology>
    </subcellularLocation>
</comment>
<dbReference type="FunFam" id="2.70.150.10:FF:000016">
    <property type="entry name" value="Calcium-transporting P-type ATPase putative"/>
    <property type="match status" value="1"/>
</dbReference>
<gene>
    <name evidence="13" type="ORF">Tel_12785</name>
</gene>
<dbReference type="GO" id="GO:0006883">
    <property type="term" value="P:intracellular sodium ion homeostasis"/>
    <property type="evidence" value="ECO:0007669"/>
    <property type="project" value="TreeGrafter"/>
</dbReference>
<dbReference type="Pfam" id="PF00122">
    <property type="entry name" value="E1-E2_ATPase"/>
    <property type="match status" value="1"/>
</dbReference>
<dbReference type="InterPro" id="IPR006068">
    <property type="entry name" value="ATPase_P-typ_cation-transptr_C"/>
</dbReference>
<keyword evidence="9 11" id="KW-1133">Transmembrane helix</keyword>
<dbReference type="SFLD" id="SFLDS00003">
    <property type="entry name" value="Haloacid_Dehalogenase"/>
    <property type="match status" value="1"/>
</dbReference>
<dbReference type="InterPro" id="IPR004014">
    <property type="entry name" value="ATPase_P-typ_cation-transptr_N"/>
</dbReference>
<dbReference type="InterPro" id="IPR050510">
    <property type="entry name" value="Cation_transp_ATPase_P-type"/>
</dbReference>
<dbReference type="SUPFAM" id="SSF81653">
    <property type="entry name" value="Calcium ATPase, transduction domain A"/>
    <property type="match status" value="1"/>
</dbReference>
<keyword evidence="3" id="KW-1003">Cell membrane</keyword>
<dbReference type="GO" id="GO:0016887">
    <property type="term" value="F:ATP hydrolysis activity"/>
    <property type="evidence" value="ECO:0007669"/>
    <property type="project" value="InterPro"/>
</dbReference>
<evidence type="ECO:0000256" key="9">
    <source>
        <dbReference type="ARBA" id="ARBA00022989"/>
    </source>
</evidence>
<keyword evidence="4 11" id="KW-0812">Transmembrane</keyword>
<dbReference type="Proteomes" id="UP000055136">
    <property type="component" value="Chromosome"/>
</dbReference>
<feature type="transmembrane region" description="Helical" evidence="11">
    <location>
        <begin position="823"/>
        <end position="843"/>
    </location>
</feature>
<dbReference type="AlphaFoldDB" id="A0A0S2TFR2"/>
<feature type="transmembrane region" description="Helical" evidence="11">
    <location>
        <begin position="82"/>
        <end position="102"/>
    </location>
</feature>
<feature type="transmembrane region" description="Helical" evidence="11">
    <location>
        <begin position="785"/>
        <end position="802"/>
    </location>
</feature>
<dbReference type="GO" id="GO:0036376">
    <property type="term" value="P:sodium ion export across plasma membrane"/>
    <property type="evidence" value="ECO:0007669"/>
    <property type="project" value="TreeGrafter"/>
</dbReference>
<dbReference type="GO" id="GO:1990573">
    <property type="term" value="P:potassium ion import across plasma membrane"/>
    <property type="evidence" value="ECO:0007669"/>
    <property type="project" value="TreeGrafter"/>
</dbReference>
<dbReference type="SUPFAM" id="SSF81665">
    <property type="entry name" value="Calcium ATPase, transmembrane domain M"/>
    <property type="match status" value="1"/>
</dbReference>
<evidence type="ECO:0000256" key="6">
    <source>
        <dbReference type="ARBA" id="ARBA00022741"/>
    </source>
</evidence>
<dbReference type="InterPro" id="IPR059000">
    <property type="entry name" value="ATPase_P-type_domA"/>
</dbReference>
<dbReference type="Pfam" id="PF00690">
    <property type="entry name" value="Cation_ATPase_N"/>
    <property type="match status" value="1"/>
</dbReference>
<evidence type="ECO:0000256" key="4">
    <source>
        <dbReference type="ARBA" id="ARBA00022692"/>
    </source>
</evidence>
<dbReference type="Gene3D" id="3.40.50.1000">
    <property type="entry name" value="HAD superfamily/HAD-like"/>
    <property type="match status" value="1"/>
</dbReference>
<dbReference type="GO" id="GO:0005391">
    <property type="term" value="F:P-type sodium:potassium-exchanging transporter activity"/>
    <property type="evidence" value="ECO:0007669"/>
    <property type="project" value="TreeGrafter"/>
</dbReference>
<dbReference type="GO" id="GO:0005886">
    <property type="term" value="C:plasma membrane"/>
    <property type="evidence" value="ECO:0007669"/>
    <property type="project" value="UniProtKB-SubCell"/>
</dbReference>
<dbReference type="KEGG" id="tee:Tel_12785"/>
<organism evidence="13 14">
    <name type="scientific">Candidatus Tenderia electrophaga</name>
    <dbReference type="NCBI Taxonomy" id="1748243"/>
    <lineage>
        <taxon>Bacteria</taxon>
        <taxon>Pseudomonadati</taxon>
        <taxon>Pseudomonadota</taxon>
        <taxon>Gammaproteobacteria</taxon>
        <taxon>Candidatus Tenderiales</taxon>
        <taxon>Candidatus Tenderiaceae</taxon>
        <taxon>Candidatus Tenderia</taxon>
    </lineage>
</organism>
<accession>A0A0S2TFR2</accession>
<feature type="domain" description="Cation-transporting P-type ATPase N-terminal" evidence="12">
    <location>
        <begin position="3"/>
        <end position="77"/>
    </location>
</feature>
<dbReference type="SFLD" id="SFLDG00002">
    <property type="entry name" value="C1.7:_P-type_atpase_like"/>
    <property type="match status" value="1"/>
</dbReference>
<name>A0A0S2TFR2_9GAMM</name>
<keyword evidence="14" id="KW-1185">Reference proteome</keyword>
<dbReference type="SMART" id="SM00831">
    <property type="entry name" value="Cation_ATPase_N"/>
    <property type="match status" value="1"/>
</dbReference>
<sequence>MSEPYRQTAEQVLQQQDVSAAQGLSSQQIEQRQREYGPNRLRRAGTRPAWRILLKQLESVVVILLISAALAAAAFARVLEALAIAAAVLVNTVIGFFMEWRATRAMEALQRMGKIQARVCREGKVQQLTAGALVPGDIVLLEAGDMVAADLRLLESNKLQCDEAALTGESVAVNKQVEPLSGDDIPLGERSNMAYKGTAVTQGSGSGVVVATAMDTELGHISELVEQAEQAATPLEKRLDALGRRLAWITLAIAVVVAGVGLLAGKDWLIMVETAIALAIAAVPEGLPVVSTLALARGMQRMARRNAVVKQLSAVETLGATSLIFTDKTGTLTENRMRLQQLALDTGILQREDDTWCRDDNRVEASQCPALQAALEVAALCNNAALDEDEAVGDPTEVALLEAAAGAGLQRRALLEDYPELREVSFDPQVKMMATYHRCDEDVCVAVKGAPEAVLPACTHLLCDDGERDLDDEQRRQWQQHSEELASQGLRLLALARKRVAEEQAEPYENLTLIGLAGLYDPPRTGIKQAIAACQHAGIRVVMGTGDHAATAGAIAREIGLDGPDRVVQAAELPALEAPDKMAESRRSELLDTSVYARISPEQKLGLIRLYQQAGYVVGMTGDGVNDAPGLKKADIGIAMGQRGTEVARETADIVLKDDAFDTIVVAVEQGRNIFANIRRFIVYLLSGNLGEIMAISAAALVAAPLPMLPLQILYINFISDVMPALALGLSRSEPGVMDQPPRASGEPLLLRRHWLAIVAYGALIAAAVLSAFAIALQVLELTEAEAVTIGFLTFGFARLWHVFNMRNPASPLLLNEISRNPYVWLALFIGVALLLGAAYLPLLAQVLTVVAPDWRGWLLSLGFSLLPLVWVQVMKGLRLGWEKEAT</sequence>
<keyword evidence="8" id="KW-1278">Translocase</keyword>
<keyword evidence="5" id="KW-0479">Metal-binding</keyword>
<dbReference type="PROSITE" id="PS00154">
    <property type="entry name" value="ATPASE_E1_E2"/>
    <property type="match status" value="1"/>
</dbReference>
<reference evidence="13" key="1">
    <citation type="submission" date="2015-10" db="EMBL/GenBank/DDBJ databases">
        <title>Description of Candidatus Tenderia electrophaga gen. nov, sp. nov., an Uncultivated Electroautotroph from a Biocathode Enrichment.</title>
        <authorList>
            <person name="Eddie B.J."/>
            <person name="Malanoski A.P."/>
            <person name="Wang Z."/>
            <person name="Hall R.J."/>
            <person name="Oh S.D."/>
            <person name="Heiner C."/>
            <person name="Lin B."/>
            <person name="Strycharz-Glaven S.M."/>
        </authorList>
    </citation>
    <scope>NUCLEOTIDE SEQUENCE [LARGE SCALE GENOMIC DNA]</scope>
    <source>
        <strain evidence="13">NRL1</strain>
    </source>
</reference>
<proteinExistence type="inferred from homology"/>
<keyword evidence="6" id="KW-0547">Nucleotide-binding</keyword>
<dbReference type="InterPro" id="IPR018303">
    <property type="entry name" value="ATPase_P-typ_P_site"/>
</dbReference>
<evidence type="ECO:0000256" key="8">
    <source>
        <dbReference type="ARBA" id="ARBA00022967"/>
    </source>
</evidence>
<dbReference type="EMBL" id="CP013099">
    <property type="protein sequence ID" value="ALP53940.1"/>
    <property type="molecule type" value="Genomic_DNA"/>
</dbReference>
<dbReference type="PANTHER" id="PTHR43294">
    <property type="entry name" value="SODIUM/POTASSIUM-TRANSPORTING ATPASE SUBUNIT ALPHA"/>
    <property type="match status" value="1"/>
</dbReference>
<feature type="transmembrane region" description="Helical" evidence="11">
    <location>
        <begin position="57"/>
        <end position="76"/>
    </location>
</feature>
<dbReference type="InterPro" id="IPR036412">
    <property type="entry name" value="HAD-like_sf"/>
</dbReference>
<dbReference type="NCBIfam" id="TIGR01494">
    <property type="entry name" value="ATPase_P-type"/>
    <property type="match status" value="2"/>
</dbReference>
<feature type="transmembrane region" description="Helical" evidence="11">
    <location>
        <begin position="855"/>
        <end position="874"/>
    </location>
</feature>
<dbReference type="InterPro" id="IPR023298">
    <property type="entry name" value="ATPase_P-typ_TM_dom_sf"/>
</dbReference>
<evidence type="ECO:0000313" key="14">
    <source>
        <dbReference type="Proteomes" id="UP000055136"/>
    </source>
</evidence>
<dbReference type="Gene3D" id="1.20.1110.10">
    <property type="entry name" value="Calcium-transporting ATPase, transmembrane domain"/>
    <property type="match status" value="1"/>
</dbReference>
<protein>
    <submittedName>
        <fullName evidence="13">ATPase</fullName>
    </submittedName>
</protein>
<dbReference type="Gene3D" id="3.40.1110.10">
    <property type="entry name" value="Calcium-transporting ATPase, cytoplasmic domain N"/>
    <property type="match status" value="1"/>
</dbReference>
<dbReference type="InterPro" id="IPR008250">
    <property type="entry name" value="ATPase_P-typ_transduc_dom_A_sf"/>
</dbReference>
<dbReference type="STRING" id="1748243.Tel_12785"/>
<comment type="similarity">
    <text evidence="2">Belongs to the cation transport ATPase (P-type) (TC 3.A.3) family. Type IIA subfamily.</text>
</comment>
<dbReference type="InterPro" id="IPR023214">
    <property type="entry name" value="HAD_sf"/>
</dbReference>
<dbReference type="GO" id="GO:0046872">
    <property type="term" value="F:metal ion binding"/>
    <property type="evidence" value="ECO:0007669"/>
    <property type="project" value="UniProtKB-KW"/>
</dbReference>
<dbReference type="InterPro" id="IPR023299">
    <property type="entry name" value="ATPase_P-typ_cyto_dom_N"/>
</dbReference>
<keyword evidence="10 11" id="KW-0472">Membrane</keyword>
<dbReference type="PRINTS" id="PR00120">
    <property type="entry name" value="HATPASE"/>
</dbReference>